<proteinExistence type="predicted"/>
<dbReference type="Gene3D" id="1.10.510.10">
    <property type="entry name" value="Transferase(Phosphotransferase) domain 1"/>
    <property type="match status" value="1"/>
</dbReference>
<evidence type="ECO:0000259" key="1">
    <source>
        <dbReference type="PROSITE" id="PS50011"/>
    </source>
</evidence>
<dbReference type="InterPro" id="IPR000719">
    <property type="entry name" value="Prot_kinase_dom"/>
</dbReference>
<dbReference type="GO" id="GO:0005737">
    <property type="term" value="C:cytoplasm"/>
    <property type="evidence" value="ECO:0007669"/>
    <property type="project" value="TreeGrafter"/>
</dbReference>
<dbReference type="GO" id="GO:0005634">
    <property type="term" value="C:nucleus"/>
    <property type="evidence" value="ECO:0007669"/>
    <property type="project" value="TreeGrafter"/>
</dbReference>
<dbReference type="EMBL" id="SNRW01009487">
    <property type="protein sequence ID" value="KAA6377927.1"/>
    <property type="molecule type" value="Genomic_DNA"/>
</dbReference>
<comment type="caution">
    <text evidence="2">The sequence shown here is derived from an EMBL/GenBank/DDBJ whole genome shotgun (WGS) entry which is preliminary data.</text>
</comment>
<dbReference type="PANTHER" id="PTHR44167">
    <property type="entry name" value="OVARIAN-SPECIFIC SERINE/THREONINE-PROTEIN KINASE LOK-RELATED"/>
    <property type="match status" value="1"/>
</dbReference>
<feature type="non-terminal residue" evidence="2">
    <location>
        <position position="1"/>
    </location>
</feature>
<reference evidence="2 3" key="1">
    <citation type="submission" date="2019-03" db="EMBL/GenBank/DDBJ databases">
        <title>Single cell metagenomics reveals metabolic interactions within the superorganism composed of flagellate Streblomastix strix and complex community of Bacteroidetes bacteria on its surface.</title>
        <authorList>
            <person name="Treitli S.C."/>
            <person name="Kolisko M."/>
            <person name="Husnik F."/>
            <person name="Keeling P."/>
            <person name="Hampl V."/>
        </authorList>
    </citation>
    <scope>NUCLEOTIDE SEQUENCE [LARGE SCALE GENOMIC DNA]</scope>
    <source>
        <strain evidence="2">ST1C</strain>
    </source>
</reference>
<dbReference type="InterPro" id="IPR011009">
    <property type="entry name" value="Kinase-like_dom_sf"/>
</dbReference>
<accession>A0A5J4V5R3</accession>
<dbReference type="OrthoDB" id="4062651at2759"/>
<dbReference type="AlphaFoldDB" id="A0A5J4V5R3"/>
<name>A0A5J4V5R3_9EUKA</name>
<dbReference type="SUPFAM" id="SSF56112">
    <property type="entry name" value="Protein kinase-like (PK-like)"/>
    <property type="match status" value="1"/>
</dbReference>
<dbReference type="GO" id="GO:0005524">
    <property type="term" value="F:ATP binding"/>
    <property type="evidence" value="ECO:0007669"/>
    <property type="project" value="InterPro"/>
</dbReference>
<protein>
    <recommendedName>
        <fullName evidence="1">Protein kinase domain-containing protein</fullName>
    </recommendedName>
</protein>
<dbReference type="Pfam" id="PF00069">
    <property type="entry name" value="Pkinase"/>
    <property type="match status" value="1"/>
</dbReference>
<sequence length="216" mass="24974">TLDIITKQLQISLPMYFLRALMKQILEGIRVFHSTGLVHSPPNSRRVYAKIADFGFSKKEEELSGITYAAGTIPYMAPEMFKKPLIITQKVDIYAVGITFNYIVAHDYPVKYSSFTDQSLVINEMPRIERPTEIQDNILWDLLSQLLEFDPTKRLTAAEALHHSFFIGKQAIIDISQLQIELAKKANIIKHYRNWKITEYDLNPSFIIPETEIRKK</sequence>
<feature type="domain" description="Protein kinase" evidence="1">
    <location>
        <begin position="1"/>
        <end position="166"/>
    </location>
</feature>
<evidence type="ECO:0000313" key="3">
    <source>
        <dbReference type="Proteomes" id="UP000324800"/>
    </source>
</evidence>
<dbReference type="SMART" id="SM00220">
    <property type="entry name" value="S_TKc"/>
    <property type="match status" value="1"/>
</dbReference>
<dbReference type="Proteomes" id="UP000324800">
    <property type="component" value="Unassembled WGS sequence"/>
</dbReference>
<gene>
    <name evidence="2" type="ORF">EZS28_026546</name>
</gene>
<evidence type="ECO:0000313" key="2">
    <source>
        <dbReference type="EMBL" id="KAA6377927.1"/>
    </source>
</evidence>
<organism evidence="2 3">
    <name type="scientific">Streblomastix strix</name>
    <dbReference type="NCBI Taxonomy" id="222440"/>
    <lineage>
        <taxon>Eukaryota</taxon>
        <taxon>Metamonada</taxon>
        <taxon>Preaxostyla</taxon>
        <taxon>Oxymonadida</taxon>
        <taxon>Streblomastigidae</taxon>
        <taxon>Streblomastix</taxon>
    </lineage>
</organism>
<dbReference type="GO" id="GO:0044773">
    <property type="term" value="P:mitotic DNA damage checkpoint signaling"/>
    <property type="evidence" value="ECO:0007669"/>
    <property type="project" value="TreeGrafter"/>
</dbReference>
<dbReference type="GO" id="GO:0004674">
    <property type="term" value="F:protein serine/threonine kinase activity"/>
    <property type="evidence" value="ECO:0007669"/>
    <property type="project" value="TreeGrafter"/>
</dbReference>
<dbReference type="PROSITE" id="PS50011">
    <property type="entry name" value="PROTEIN_KINASE_DOM"/>
    <property type="match status" value="1"/>
</dbReference>
<dbReference type="PANTHER" id="PTHR44167:SF24">
    <property type="entry name" value="SERINE_THREONINE-PROTEIN KINASE CHK2"/>
    <property type="match status" value="1"/>
</dbReference>